<reference evidence="1" key="2">
    <citation type="submission" date="2019-01" db="UniProtKB">
        <authorList>
            <consortium name="EnsemblPlants"/>
        </authorList>
    </citation>
    <scope>IDENTIFICATION</scope>
    <source>
        <strain evidence="1">cv. Heinz 1706</strain>
    </source>
</reference>
<protein>
    <submittedName>
        <fullName evidence="1">Uncharacterized protein</fullName>
    </submittedName>
</protein>
<evidence type="ECO:0000313" key="2">
    <source>
        <dbReference type="Proteomes" id="UP000004994"/>
    </source>
</evidence>
<reference evidence="1" key="1">
    <citation type="journal article" date="2012" name="Nature">
        <title>The tomato genome sequence provides insights into fleshy fruit evolution.</title>
        <authorList>
            <consortium name="Tomato Genome Consortium"/>
        </authorList>
    </citation>
    <scope>NUCLEOTIDE SEQUENCE [LARGE SCALE GENOMIC DNA]</scope>
    <source>
        <strain evidence="1">cv. Heinz 1706</strain>
    </source>
</reference>
<accession>A0A3Q7EY53</accession>
<sequence length="60" mass="7096">MAMNHTFRSGSSSRSVIHRNRIKFTSRTNPMKTRIPSFNQFLISTDKFISFLNWEFVVLD</sequence>
<proteinExistence type="predicted"/>
<keyword evidence="2" id="KW-1185">Reference proteome</keyword>
<organism evidence="1">
    <name type="scientific">Solanum lycopersicum</name>
    <name type="common">Tomato</name>
    <name type="synonym">Lycopersicon esculentum</name>
    <dbReference type="NCBI Taxonomy" id="4081"/>
    <lineage>
        <taxon>Eukaryota</taxon>
        <taxon>Viridiplantae</taxon>
        <taxon>Streptophyta</taxon>
        <taxon>Embryophyta</taxon>
        <taxon>Tracheophyta</taxon>
        <taxon>Spermatophyta</taxon>
        <taxon>Magnoliopsida</taxon>
        <taxon>eudicotyledons</taxon>
        <taxon>Gunneridae</taxon>
        <taxon>Pentapetalae</taxon>
        <taxon>asterids</taxon>
        <taxon>lamiids</taxon>
        <taxon>Solanales</taxon>
        <taxon>Solanaceae</taxon>
        <taxon>Solanoideae</taxon>
        <taxon>Solaneae</taxon>
        <taxon>Solanum</taxon>
        <taxon>Solanum subgen. Lycopersicon</taxon>
    </lineage>
</organism>
<evidence type="ECO:0000313" key="1">
    <source>
        <dbReference type="EnsemblPlants" id="Solyc02g037500.1.1.1"/>
    </source>
</evidence>
<name>A0A3Q7EY53_SOLLC</name>
<dbReference type="EnsemblPlants" id="Solyc02g037500.1.1">
    <property type="protein sequence ID" value="Solyc02g037500.1.1.1"/>
    <property type="gene ID" value="Solyc02g037500.1"/>
</dbReference>
<dbReference type="AlphaFoldDB" id="A0A3Q7EY53"/>
<dbReference type="InParanoid" id="A0A3Q7EY53"/>
<dbReference type="PaxDb" id="4081-Solyc02g037500.1.1"/>
<dbReference type="Gramene" id="Solyc02g037500.1.1">
    <property type="protein sequence ID" value="Solyc02g037500.1.1.1"/>
    <property type="gene ID" value="Solyc02g037500.1"/>
</dbReference>
<dbReference type="Proteomes" id="UP000004994">
    <property type="component" value="Chromosome 2"/>
</dbReference>